<gene>
    <name evidence="1" type="ORF">PGLA_11675</name>
</gene>
<dbReference type="EMBL" id="LVJH01000020">
    <property type="protein sequence ID" value="OAB42653.1"/>
    <property type="molecule type" value="Genomic_DNA"/>
</dbReference>
<dbReference type="STRING" id="494026.PGLA_11675"/>
<keyword evidence="2" id="KW-1185">Reference proteome</keyword>
<dbReference type="RefSeq" id="WP_068532806.1">
    <property type="nucleotide sequence ID" value="NZ_LVJH01000020.1"/>
</dbReference>
<dbReference type="AlphaFoldDB" id="A0A162MDM5"/>
<evidence type="ECO:0000313" key="2">
    <source>
        <dbReference type="Proteomes" id="UP000076967"/>
    </source>
</evidence>
<name>A0A162MDM5_9BACL</name>
<organism evidence="1 2">
    <name type="scientific">Paenibacillus glacialis</name>
    <dbReference type="NCBI Taxonomy" id="494026"/>
    <lineage>
        <taxon>Bacteria</taxon>
        <taxon>Bacillati</taxon>
        <taxon>Bacillota</taxon>
        <taxon>Bacilli</taxon>
        <taxon>Bacillales</taxon>
        <taxon>Paenibacillaceae</taxon>
        <taxon>Paenibacillus</taxon>
    </lineage>
</organism>
<comment type="caution">
    <text evidence="1">The sequence shown here is derived from an EMBL/GenBank/DDBJ whole genome shotgun (WGS) entry which is preliminary data.</text>
</comment>
<evidence type="ECO:0000313" key="1">
    <source>
        <dbReference type="EMBL" id="OAB42653.1"/>
    </source>
</evidence>
<accession>A0A162MDM5</accession>
<sequence>MLHCIEDAKQGDRQAFEHIRVLKVFPAYNESSVPFQNSDVVLTGFGKNVMDGNEDWVEKKGIDEWYGGVHLQGYFQRWRWNSSLQTIQDIGTEV</sequence>
<reference evidence="1 2" key="1">
    <citation type="submission" date="2016-03" db="EMBL/GenBank/DDBJ databases">
        <title>Draft genome sequence of Paenibacillus glacialis DSM 22343.</title>
        <authorList>
            <person name="Shin S.-K."/>
            <person name="Yi H."/>
        </authorList>
    </citation>
    <scope>NUCLEOTIDE SEQUENCE [LARGE SCALE GENOMIC DNA]</scope>
    <source>
        <strain evidence="1 2">DSM 22343</strain>
    </source>
</reference>
<protein>
    <submittedName>
        <fullName evidence="1">Uncharacterized protein</fullName>
    </submittedName>
</protein>
<proteinExistence type="predicted"/>
<dbReference type="Proteomes" id="UP000076967">
    <property type="component" value="Unassembled WGS sequence"/>
</dbReference>